<evidence type="ECO:0000313" key="18">
    <source>
        <dbReference type="Proteomes" id="UP000240080"/>
    </source>
</evidence>
<dbReference type="GO" id="GO:0008392">
    <property type="term" value="F:arachidonate epoxygenase activity"/>
    <property type="evidence" value="ECO:0007669"/>
    <property type="project" value="TreeGrafter"/>
</dbReference>
<dbReference type="SUPFAM" id="SSF48264">
    <property type="entry name" value="Cytochrome P450"/>
    <property type="match status" value="1"/>
</dbReference>
<dbReference type="GO" id="GO:0005506">
    <property type="term" value="F:iron ion binding"/>
    <property type="evidence" value="ECO:0007669"/>
    <property type="project" value="InterPro"/>
</dbReference>
<evidence type="ECO:0000256" key="14">
    <source>
        <dbReference type="RuleBase" id="RU000461"/>
    </source>
</evidence>
<protein>
    <submittedName>
        <fullName evidence="17">Cytochrome P450 family 2 subfamily F member 1</fullName>
    </submittedName>
</protein>
<dbReference type="Bgee" id="ENSPPAG00000027893">
    <property type="expression patterns" value="Expressed in heart and 3 other cell types or tissues"/>
</dbReference>
<keyword evidence="18" id="KW-1185">Reference proteome</keyword>
<dbReference type="GeneTree" id="ENSGT00940000162522"/>
<dbReference type="EMBL" id="AJFE02039729">
    <property type="status" value="NOT_ANNOTATED_CDS"/>
    <property type="molecule type" value="Genomic_DNA"/>
</dbReference>
<evidence type="ECO:0000256" key="8">
    <source>
        <dbReference type="ARBA" id="ARBA00022848"/>
    </source>
</evidence>
<feature type="chain" id="PRO_5015320098" evidence="16">
    <location>
        <begin position="24"/>
        <end position="343"/>
    </location>
</feature>
<dbReference type="InterPro" id="IPR001128">
    <property type="entry name" value="Cyt_P450"/>
</dbReference>
<dbReference type="InterPro" id="IPR017972">
    <property type="entry name" value="Cyt_P450_CS"/>
</dbReference>
<feature type="compositionally biased region" description="Polar residues" evidence="15">
    <location>
        <begin position="220"/>
        <end position="247"/>
    </location>
</feature>
<dbReference type="VGNC" id="VGNC:83058">
    <property type="gene designation" value="CYP2F1"/>
</dbReference>
<dbReference type="Ensembl" id="ENSPPAT00000031987.1">
    <property type="protein sequence ID" value="ENSPPAP00000009346.1"/>
    <property type="gene ID" value="ENSPPAG00000027893.1"/>
</dbReference>
<dbReference type="InterPro" id="IPR002401">
    <property type="entry name" value="Cyt_P450_E_grp-I"/>
</dbReference>
<evidence type="ECO:0000256" key="6">
    <source>
        <dbReference type="ARBA" id="ARBA00022723"/>
    </source>
</evidence>
<feature type="binding site" description="axial binding residue" evidence="13">
    <location>
        <position position="288"/>
    </location>
    <ligand>
        <name>heme</name>
        <dbReference type="ChEBI" id="CHEBI:30413"/>
    </ligand>
    <ligandPart>
        <name>Fe</name>
        <dbReference type="ChEBI" id="CHEBI:18248"/>
    </ligandPart>
</feature>
<accession>A0A2R8ZWJ8</accession>
<dbReference type="PRINTS" id="PR01957">
    <property type="entry name" value="EP450ICYP2F"/>
</dbReference>
<dbReference type="AlphaFoldDB" id="A0A2R8ZWJ8"/>
<dbReference type="OMA" id="SACACMF"/>
<dbReference type="InterPro" id="IPR036396">
    <property type="entry name" value="Cyt_P450_sf"/>
</dbReference>
<dbReference type="InterPro" id="IPR050182">
    <property type="entry name" value="Cytochrome_P450_fam2"/>
</dbReference>
<dbReference type="STRING" id="9597.ENSPPAP00000009346"/>
<evidence type="ECO:0000256" key="15">
    <source>
        <dbReference type="SAM" id="MobiDB-lite"/>
    </source>
</evidence>
<dbReference type="PANTHER" id="PTHR24300:SF275">
    <property type="entry name" value="CYTOCHROME P450 2F1"/>
    <property type="match status" value="1"/>
</dbReference>
<dbReference type="GO" id="GO:0019825">
    <property type="term" value="F:oxygen binding"/>
    <property type="evidence" value="ECO:0007669"/>
    <property type="project" value="InterPro"/>
</dbReference>
<dbReference type="Proteomes" id="UP000240080">
    <property type="component" value="Chromosome 19"/>
</dbReference>
<evidence type="ECO:0000256" key="2">
    <source>
        <dbReference type="ARBA" id="ARBA00004174"/>
    </source>
</evidence>
<proteinExistence type="inferred from homology"/>
<dbReference type="EMBL" id="AJFE02039728">
    <property type="status" value="NOT_ANNOTATED_CDS"/>
    <property type="molecule type" value="Genomic_DNA"/>
</dbReference>
<dbReference type="Gene3D" id="1.10.630.10">
    <property type="entry name" value="Cytochrome P450"/>
    <property type="match status" value="3"/>
</dbReference>
<keyword evidence="10 13" id="KW-0408">Iron</keyword>
<dbReference type="EMBL" id="AJFE02039730">
    <property type="status" value="NOT_ANNOTATED_CDS"/>
    <property type="molecule type" value="Genomic_DNA"/>
</dbReference>
<gene>
    <name evidence="19" type="primary">CYP2F1</name>
</gene>
<reference evidence="17" key="3">
    <citation type="submission" date="2025-09" db="UniProtKB">
        <authorList>
            <consortium name="Ensembl"/>
        </authorList>
    </citation>
    <scope>IDENTIFICATION</scope>
</reference>
<evidence type="ECO:0000256" key="1">
    <source>
        <dbReference type="ARBA" id="ARBA00001971"/>
    </source>
</evidence>
<keyword evidence="5 13" id="KW-0349">Heme</keyword>
<keyword evidence="11 14" id="KW-0503">Monooxygenase</keyword>
<keyword evidence="12" id="KW-0472">Membrane</keyword>
<dbReference type="InterPro" id="IPR020469">
    <property type="entry name" value="Cyt_P450_CYP2_fam"/>
</dbReference>
<evidence type="ECO:0000256" key="12">
    <source>
        <dbReference type="ARBA" id="ARBA00023136"/>
    </source>
</evidence>
<name>A0A2R8ZWJ8_PANPA</name>
<evidence type="ECO:0000256" key="13">
    <source>
        <dbReference type="PIRSR" id="PIRSR602401-1"/>
    </source>
</evidence>
<dbReference type="Pfam" id="PF00067">
    <property type="entry name" value="p450"/>
    <property type="match status" value="3"/>
</dbReference>
<evidence type="ECO:0000256" key="3">
    <source>
        <dbReference type="ARBA" id="ARBA00004406"/>
    </source>
</evidence>
<organism evidence="17 18">
    <name type="scientific">Pan paniscus</name>
    <name type="common">Pygmy chimpanzee</name>
    <name type="synonym">Bonobo</name>
    <dbReference type="NCBI Taxonomy" id="9597"/>
    <lineage>
        <taxon>Eukaryota</taxon>
        <taxon>Metazoa</taxon>
        <taxon>Chordata</taxon>
        <taxon>Craniata</taxon>
        <taxon>Vertebrata</taxon>
        <taxon>Euteleostomi</taxon>
        <taxon>Mammalia</taxon>
        <taxon>Eutheria</taxon>
        <taxon>Euarchontoglires</taxon>
        <taxon>Primates</taxon>
        <taxon>Haplorrhini</taxon>
        <taxon>Catarrhini</taxon>
        <taxon>Hominidae</taxon>
        <taxon>Pan</taxon>
    </lineage>
</organism>
<evidence type="ECO:0000313" key="17">
    <source>
        <dbReference type="Ensembl" id="ENSPPAP00000009346.1"/>
    </source>
</evidence>
<keyword evidence="16" id="KW-0732">Signal</keyword>
<keyword evidence="7" id="KW-0256">Endoplasmic reticulum</keyword>
<feature type="signal peptide" evidence="16">
    <location>
        <begin position="1"/>
        <end position="23"/>
    </location>
</feature>
<comment type="subcellular location">
    <subcellularLocation>
        <location evidence="3">Endoplasmic reticulum membrane</location>
        <topology evidence="3">Peripheral membrane protein</topology>
    </subcellularLocation>
    <subcellularLocation>
        <location evidence="2">Microsome membrane</location>
        <topology evidence="2">Peripheral membrane protein</topology>
    </subcellularLocation>
</comment>
<dbReference type="GO" id="GO:0019373">
    <property type="term" value="P:epoxygenase P450 pathway"/>
    <property type="evidence" value="ECO:0007669"/>
    <property type="project" value="TreeGrafter"/>
</dbReference>
<dbReference type="GO" id="GO:0005789">
    <property type="term" value="C:endoplasmic reticulum membrane"/>
    <property type="evidence" value="ECO:0007669"/>
    <property type="project" value="UniProtKB-SubCell"/>
</dbReference>
<comment type="cofactor">
    <cofactor evidence="1 13">
        <name>heme</name>
        <dbReference type="ChEBI" id="CHEBI:30413"/>
    </cofactor>
</comment>
<dbReference type="PRINTS" id="PR00385">
    <property type="entry name" value="P450"/>
</dbReference>
<sequence>MDSISTAILLLLLALVCLLLTLSSRDKGKLPPGPRPLPILGNLLLLRSQDMLTSLTKLSKEYGSMYTVHLGPRRVVVLSGYQAVKEALVDQGEEFSGRGDYPAFFNFTKGNGKPRPCLLYQPVQRFWVQEEKRRGLFCSWMNSQCPGAYFSCLSLLFMHLIINKQKKEDPLSHFHMDTLLMTTHNLLFGGTETVGTTLRHAFLALMKYPEVQGEAHPHSSDTQPNTMERSLGASQPSYTAKSTSSPTQGTDVITLLNTEFNPEHFLDANQSFKKSPAFMPFSAGRRLCLGESLARMELFLYLTAILQSFSLQPLGAPEDIDLTPLSSGLGNLPRPFQLCLRPR</sequence>
<evidence type="ECO:0000256" key="10">
    <source>
        <dbReference type="ARBA" id="ARBA00023004"/>
    </source>
</evidence>
<keyword evidence="6 13" id="KW-0479">Metal-binding</keyword>
<dbReference type="GO" id="GO:0020037">
    <property type="term" value="F:heme binding"/>
    <property type="evidence" value="ECO:0007669"/>
    <property type="project" value="InterPro"/>
</dbReference>
<reference evidence="17 18" key="1">
    <citation type="journal article" date="2012" name="Nature">
        <title>The bonobo genome compared with the chimpanzee and human genomes.</title>
        <authorList>
            <person name="Prufer K."/>
            <person name="Munch K."/>
            <person name="Hellmann I."/>
            <person name="Akagi K."/>
            <person name="Miller J.R."/>
            <person name="Walenz B."/>
            <person name="Koren S."/>
            <person name="Sutton G."/>
            <person name="Kodira C."/>
            <person name="Winer R."/>
            <person name="Knight J.R."/>
            <person name="Mullikin J.C."/>
            <person name="Meader S.J."/>
            <person name="Ponting C.P."/>
            <person name="Lunter G."/>
            <person name="Higashino S."/>
            <person name="Hobolth A."/>
            <person name="Dutheil J."/>
            <person name="Karakoc E."/>
            <person name="Alkan C."/>
            <person name="Sajjadian S."/>
            <person name="Catacchio C.R."/>
            <person name="Ventura M."/>
            <person name="Marques-Bonet T."/>
            <person name="Eichler E.E."/>
            <person name="Andre C."/>
            <person name="Atencia R."/>
            <person name="Mugisha L."/>
            <person name="Junhold J."/>
            <person name="Patterson N."/>
            <person name="Siebauer M."/>
            <person name="Good J.M."/>
            <person name="Fischer A."/>
            <person name="Ptak S.E."/>
            <person name="Lachmann M."/>
            <person name="Symer D.E."/>
            <person name="Mailund T."/>
            <person name="Schierup M.H."/>
            <person name="Andres A.M."/>
            <person name="Kelso J."/>
            <person name="Paabo S."/>
        </authorList>
    </citation>
    <scope>NUCLEOTIDE SEQUENCE [LARGE SCALE GENOMIC DNA]</scope>
</reference>
<evidence type="ECO:0000256" key="16">
    <source>
        <dbReference type="SAM" id="SignalP"/>
    </source>
</evidence>
<evidence type="ECO:0000256" key="9">
    <source>
        <dbReference type="ARBA" id="ARBA00023002"/>
    </source>
</evidence>
<keyword evidence="8" id="KW-0492">Microsome</keyword>
<dbReference type="PANTHER" id="PTHR24300">
    <property type="entry name" value="CYTOCHROME P450 508A4-RELATED"/>
    <property type="match status" value="1"/>
</dbReference>
<dbReference type="PROSITE" id="PS00086">
    <property type="entry name" value="CYTOCHROME_P450"/>
    <property type="match status" value="1"/>
</dbReference>
<keyword evidence="9 14" id="KW-0560">Oxidoreductase</keyword>
<dbReference type="GO" id="GO:0006805">
    <property type="term" value="P:xenobiotic metabolic process"/>
    <property type="evidence" value="ECO:0007669"/>
    <property type="project" value="TreeGrafter"/>
</dbReference>
<evidence type="ECO:0000256" key="5">
    <source>
        <dbReference type="ARBA" id="ARBA00022617"/>
    </source>
</evidence>
<dbReference type="GO" id="GO:0016712">
    <property type="term" value="F:oxidoreductase activity, acting on paired donors, with incorporation or reduction of molecular oxygen, reduced flavin or flavoprotein as one donor, and incorporation of one atom of oxygen"/>
    <property type="evidence" value="ECO:0007669"/>
    <property type="project" value="TreeGrafter"/>
</dbReference>
<reference evidence="17" key="2">
    <citation type="submission" date="2025-08" db="UniProtKB">
        <authorList>
            <consortium name="Ensembl"/>
        </authorList>
    </citation>
    <scope>IDENTIFICATION</scope>
</reference>
<evidence type="ECO:0000256" key="4">
    <source>
        <dbReference type="ARBA" id="ARBA00010617"/>
    </source>
</evidence>
<feature type="region of interest" description="Disordered" evidence="15">
    <location>
        <begin position="213"/>
        <end position="247"/>
    </location>
</feature>
<evidence type="ECO:0000256" key="7">
    <source>
        <dbReference type="ARBA" id="ARBA00022824"/>
    </source>
</evidence>
<dbReference type="PRINTS" id="PR00463">
    <property type="entry name" value="EP450I"/>
</dbReference>
<comment type="similarity">
    <text evidence="4 14">Belongs to the cytochrome P450 family.</text>
</comment>
<evidence type="ECO:0000256" key="11">
    <source>
        <dbReference type="ARBA" id="ARBA00023033"/>
    </source>
</evidence>
<evidence type="ECO:0000313" key="19">
    <source>
        <dbReference type="VGNC" id="VGNC:83058"/>
    </source>
</evidence>